<keyword evidence="3" id="KW-1185">Reference proteome</keyword>
<dbReference type="RefSeq" id="WP_203004380.1">
    <property type="nucleotide sequence ID" value="NZ_JADWYU010000128.1"/>
</dbReference>
<dbReference type="Gene3D" id="3.40.50.150">
    <property type="entry name" value="Vaccinia Virus protein VP39"/>
    <property type="match status" value="1"/>
</dbReference>
<dbReference type="GO" id="GO:0008171">
    <property type="term" value="F:O-methyltransferase activity"/>
    <property type="evidence" value="ECO:0007669"/>
    <property type="project" value="TreeGrafter"/>
</dbReference>
<dbReference type="AlphaFoldDB" id="A0A937US58"/>
<evidence type="ECO:0000313" key="2">
    <source>
        <dbReference type="EMBL" id="MBL7629925.1"/>
    </source>
</evidence>
<accession>A0A937US58</accession>
<dbReference type="NCBIfam" id="TIGR01444">
    <property type="entry name" value="fkbM_fam"/>
    <property type="match status" value="1"/>
</dbReference>
<comment type="caution">
    <text evidence="2">The sequence shown here is derived from an EMBL/GenBank/DDBJ whole genome shotgun (WGS) entry which is preliminary data.</text>
</comment>
<protein>
    <submittedName>
        <fullName evidence="2">FkbM family methyltransferase</fullName>
    </submittedName>
</protein>
<sequence length="251" mass="27878">MAKVTPRWVARNVVRRVPVANARLPLGIWAGLWGGPEGPGIDAPSIIRRIADQAGRPLTAVQIGANDGSMGDPLHDTIVKYRWRALLVEPLPHLFAALKKNYAGVPNLSFEQAAVGPVDGVMTMYSVTARPGDPVWTTGLSSFRRDVILESRNEIPDIADRVTEVEVPVMRLDTLLRKHGIDRVDVLQTDTEGYDFEILRQVDYSRWAAPRHLVYEACHLDGPTLEKTHEMLAAADYTILPAGYDEYAYRA</sequence>
<gene>
    <name evidence="2" type="ORF">I7412_22690</name>
</gene>
<dbReference type="Pfam" id="PF05050">
    <property type="entry name" value="Methyltransf_21"/>
    <property type="match status" value="1"/>
</dbReference>
<reference evidence="2" key="1">
    <citation type="submission" date="2020-12" db="EMBL/GenBank/DDBJ databases">
        <title>Genomic characterization of non-nitrogen-fixing Frankia strains.</title>
        <authorList>
            <person name="Carlos-Shanley C."/>
            <person name="Guerra T."/>
            <person name="Hahn D."/>
        </authorList>
    </citation>
    <scope>NUCLEOTIDE SEQUENCE</scope>
    <source>
        <strain evidence="2">CN6</strain>
    </source>
</reference>
<dbReference type="PANTHER" id="PTHR36973:SF4">
    <property type="entry name" value="NODULATION PROTEIN"/>
    <property type="match status" value="1"/>
</dbReference>
<keyword evidence="2" id="KW-0489">Methyltransferase</keyword>
<dbReference type="EMBL" id="JAEACQ010000239">
    <property type="protein sequence ID" value="MBL7629925.1"/>
    <property type="molecule type" value="Genomic_DNA"/>
</dbReference>
<dbReference type="GO" id="GO:0032259">
    <property type="term" value="P:methylation"/>
    <property type="evidence" value="ECO:0007669"/>
    <property type="project" value="UniProtKB-KW"/>
</dbReference>
<dbReference type="PANTHER" id="PTHR36973">
    <property type="entry name" value="SLL1456 PROTEIN-RELATED"/>
    <property type="match status" value="1"/>
</dbReference>
<dbReference type="InterPro" id="IPR053188">
    <property type="entry name" value="FkbM_Methyltransferase"/>
</dbReference>
<proteinExistence type="predicted"/>
<dbReference type="SUPFAM" id="SSF53335">
    <property type="entry name" value="S-adenosyl-L-methionine-dependent methyltransferases"/>
    <property type="match status" value="1"/>
</dbReference>
<dbReference type="InterPro" id="IPR029063">
    <property type="entry name" value="SAM-dependent_MTases_sf"/>
</dbReference>
<keyword evidence="2" id="KW-0808">Transferase</keyword>
<evidence type="ECO:0000259" key="1">
    <source>
        <dbReference type="Pfam" id="PF05050"/>
    </source>
</evidence>
<dbReference type="InterPro" id="IPR006342">
    <property type="entry name" value="FkbM_mtfrase"/>
</dbReference>
<evidence type="ECO:0000313" key="3">
    <source>
        <dbReference type="Proteomes" id="UP000604475"/>
    </source>
</evidence>
<organism evidence="2 3">
    <name type="scientific">Frankia nepalensis</name>
    <dbReference type="NCBI Taxonomy" id="1836974"/>
    <lineage>
        <taxon>Bacteria</taxon>
        <taxon>Bacillati</taxon>
        <taxon>Actinomycetota</taxon>
        <taxon>Actinomycetes</taxon>
        <taxon>Frankiales</taxon>
        <taxon>Frankiaceae</taxon>
        <taxon>Frankia</taxon>
    </lineage>
</organism>
<feature type="domain" description="Methyltransferase FkbM" evidence="1">
    <location>
        <begin position="62"/>
        <end position="232"/>
    </location>
</feature>
<name>A0A937US58_9ACTN</name>
<dbReference type="Proteomes" id="UP000604475">
    <property type="component" value="Unassembled WGS sequence"/>
</dbReference>